<proteinExistence type="predicted"/>
<reference evidence="2 3" key="1">
    <citation type="submission" date="2018-08" db="EMBL/GenBank/DDBJ databases">
        <title>A genome reference for cultivated species of the human gut microbiota.</title>
        <authorList>
            <person name="Zou Y."/>
            <person name="Xue W."/>
            <person name="Luo G."/>
        </authorList>
    </citation>
    <scope>NUCLEOTIDE SEQUENCE [LARGE SCALE GENOMIC DNA]</scope>
    <source>
        <strain evidence="2 3">AM22-1</strain>
    </source>
</reference>
<evidence type="ECO:0000256" key="1">
    <source>
        <dbReference type="SAM" id="MobiDB-lite"/>
    </source>
</evidence>
<protein>
    <submittedName>
        <fullName evidence="2">Uncharacterized protein</fullName>
    </submittedName>
</protein>
<organism evidence="2 3">
    <name type="scientific">Segatella copri</name>
    <dbReference type="NCBI Taxonomy" id="165179"/>
    <lineage>
        <taxon>Bacteria</taxon>
        <taxon>Pseudomonadati</taxon>
        <taxon>Bacteroidota</taxon>
        <taxon>Bacteroidia</taxon>
        <taxon>Bacteroidales</taxon>
        <taxon>Prevotellaceae</taxon>
        <taxon>Segatella</taxon>
    </lineage>
</organism>
<dbReference type="EMBL" id="QRIN01000017">
    <property type="protein sequence ID" value="RHG66860.1"/>
    <property type="molecule type" value="Genomic_DNA"/>
</dbReference>
<dbReference type="Pfam" id="PF03837">
    <property type="entry name" value="RecT"/>
    <property type="match status" value="1"/>
</dbReference>
<accession>A0A3R6GA55</accession>
<dbReference type="Proteomes" id="UP000286501">
    <property type="component" value="Unassembled WGS sequence"/>
</dbReference>
<evidence type="ECO:0000313" key="2">
    <source>
        <dbReference type="EMBL" id="RHG66860.1"/>
    </source>
</evidence>
<gene>
    <name evidence="2" type="ORF">DW250_05540</name>
</gene>
<feature type="region of interest" description="Disordered" evidence="1">
    <location>
        <begin position="265"/>
        <end position="294"/>
    </location>
</feature>
<comment type="caution">
    <text evidence="2">The sequence shown here is derived from an EMBL/GenBank/DDBJ whole genome shotgun (WGS) entry which is preliminary data.</text>
</comment>
<sequence>MDIEQLNKTPHNQICDLARDRFIEVYNQKFGEGGEVFFEEQKAFFNEELLNGPFKGYLEKAPSLNIHDAFMNLAINGLSLEKGTTTLCYLMGYSNYDKNTRQTNYTAKITYTGYGEILLRQRAGQIVRCDNPVVVYNCDDFRFGERDGHKYVDYAKTYPRPENSYIVACYVKIILPNNAYDYFVLDREGIDRLRMYSEKFGGKDHKANALYGGNYVGNDGRTYFRDIDTGFLISKTCKHAFKGYPKLKVGLGALLQADIDMQTQQKPSQEAFGTGDAAPEDKGVKVKVDSDSPF</sequence>
<evidence type="ECO:0000313" key="3">
    <source>
        <dbReference type="Proteomes" id="UP000286501"/>
    </source>
</evidence>
<feature type="compositionally biased region" description="Basic and acidic residues" evidence="1">
    <location>
        <begin position="279"/>
        <end position="294"/>
    </location>
</feature>
<dbReference type="InterPro" id="IPR018330">
    <property type="entry name" value="RecT_fam"/>
</dbReference>
<dbReference type="AlphaFoldDB" id="A0A3R6GA55"/>
<name>A0A3R6GA55_9BACT</name>
<dbReference type="RefSeq" id="WP_118200586.1">
    <property type="nucleotide sequence ID" value="NZ_QRIE01000016.1"/>
</dbReference>